<protein>
    <recommendedName>
        <fullName evidence="3">Lipoprotein</fullName>
    </recommendedName>
</protein>
<gene>
    <name evidence="1" type="ORF">JHU38_02355</name>
</gene>
<proteinExistence type="predicted"/>
<dbReference type="PROSITE" id="PS51257">
    <property type="entry name" value="PROKAR_LIPOPROTEIN"/>
    <property type="match status" value="1"/>
</dbReference>
<sequence length="177" mass="19874">MKKIFYSLICLIGLSACSSEHITLDALKVYDVANSECKLTLSETDTRSAVFASNYVESATFNIELGKDGSAQCLIEDVKDNCIIRERRVNVVNQANQITIIVYHKVDFEERADCICDYDVKFKMSNLLPGNYHLKVYYAGSSMKCEEEFLAYDGQVNLAVGKKTKVTFKPGLVLPEE</sequence>
<reference evidence="1 2" key="1">
    <citation type="submission" date="2021-01" db="EMBL/GenBank/DDBJ databases">
        <title>Prevotella A2931 sp. nov.</title>
        <authorList>
            <person name="Buhl M."/>
            <person name="Oberhettinger P."/>
        </authorList>
    </citation>
    <scope>NUCLEOTIDE SEQUENCE [LARGE SCALE GENOMIC DNA]</scope>
    <source>
        <strain evidence="1 2">A2931</strain>
    </source>
</reference>
<evidence type="ECO:0008006" key="3">
    <source>
        <dbReference type="Google" id="ProtNLM"/>
    </source>
</evidence>
<dbReference type="Proteomes" id="UP000664265">
    <property type="component" value="Unassembled WGS sequence"/>
</dbReference>
<comment type="caution">
    <text evidence="1">The sequence shown here is derived from an EMBL/GenBank/DDBJ whole genome shotgun (WGS) entry which is preliminary data.</text>
</comment>
<evidence type="ECO:0000313" key="2">
    <source>
        <dbReference type="Proteomes" id="UP000664265"/>
    </source>
</evidence>
<organism evidence="1 2">
    <name type="scientific">Prevotella illustrans</name>
    <dbReference type="NCBI Taxonomy" id="2800387"/>
    <lineage>
        <taxon>Bacteria</taxon>
        <taxon>Pseudomonadati</taxon>
        <taxon>Bacteroidota</taxon>
        <taxon>Bacteroidia</taxon>
        <taxon>Bacteroidales</taxon>
        <taxon>Prevotellaceae</taxon>
        <taxon>Prevotella</taxon>
    </lineage>
</organism>
<accession>A0ABS3M3E0</accession>
<name>A0ABS3M3E0_9BACT</name>
<dbReference type="EMBL" id="JAERMS010000004">
    <property type="protein sequence ID" value="MBO1362630.1"/>
    <property type="molecule type" value="Genomic_DNA"/>
</dbReference>
<keyword evidence="2" id="KW-1185">Reference proteome</keyword>
<dbReference type="RefSeq" id="WP_107582626.1">
    <property type="nucleotide sequence ID" value="NZ_JAERMS010000004.1"/>
</dbReference>
<evidence type="ECO:0000313" key="1">
    <source>
        <dbReference type="EMBL" id="MBO1362630.1"/>
    </source>
</evidence>